<dbReference type="EMBL" id="LJGP01000021">
    <property type="protein sequence ID" value="KWU03675.1"/>
    <property type="molecule type" value="Genomic_DNA"/>
</dbReference>
<dbReference type="InterPro" id="IPR023137">
    <property type="entry name" value="BrxA_sf"/>
</dbReference>
<reference evidence="2" key="3">
    <citation type="submission" date="2023-08" db="EMBL/GenBank/DDBJ databases">
        <title>Lactobacillus from the Female Urinary Tract.</title>
        <authorList>
            <person name="Stegman N."/>
            <person name="Jackson B."/>
            <person name="Steiling M."/>
            <person name="Sedano C."/>
            <person name="Wolfe A."/>
            <person name="Putonti C."/>
        </authorList>
    </citation>
    <scope>NUCLEOTIDE SEQUENCE</scope>
    <source>
        <strain evidence="2">UMB5661</strain>
    </source>
</reference>
<dbReference type="Proteomes" id="UP001253287">
    <property type="component" value="Unassembled WGS sequence"/>
</dbReference>
<sequence length="201" mass="23041">MSRSYNGGIASYAIWLPELTKFIELYQSGCSIDDIKQMSDEENVFQMPTKARAKRCSRNLAVRVKALPESVLNIFPLLDTSNQKIVSLLSVMLTSRILDEFIYEVYRPKVQMREDTLQDYEVEAFINQKRIESPTIAVWSLNTYKRIKGALKTYMRDGGLMEIDPQNKKQDKLLFPLLDSQLILAMKVAKLDYELAALGGM</sequence>
<dbReference type="Gene3D" id="1.10.3540.10">
    <property type="entry name" value="uncharacterized protein from magnetospirillum magneticum domain"/>
    <property type="match status" value="1"/>
</dbReference>
<accession>A0A109DE23</accession>
<dbReference type="PATRIC" id="fig|47770.28.peg.691"/>
<gene>
    <name evidence="1" type="ORF">AEL95_06285</name>
    <name evidence="3" type="ORF">GTK63_09860</name>
    <name evidence="2" type="ORF">RON39_08520</name>
</gene>
<dbReference type="EMBL" id="WWFF01000017">
    <property type="protein sequence ID" value="MYN54593.1"/>
    <property type="molecule type" value="Genomic_DNA"/>
</dbReference>
<reference evidence="1 4" key="1">
    <citation type="journal article" date="2016" name="Microbiology (Mosc.)">
        <title>Comparison of Lactobacillus crispatus isolates from Lactobacillus-dominated vaginal microbiomes with isolates from microbiomes containing bacterial vaginosis-associated bacteria.</title>
        <authorList>
            <person name="Abdelmaksoud A.A."/>
            <person name="Koparde V.N."/>
            <person name="Sheth N.U."/>
            <person name="Serrano M.G."/>
            <person name="Glascock A.L."/>
            <person name="Fettweis J.M."/>
            <person name="Strauss Iii J.F."/>
            <person name="Buck G.A."/>
            <person name="Jefferson K.K."/>
        </authorList>
    </citation>
    <scope>NUCLEOTIDE SEQUENCE [LARGE SCALE GENOMIC DNA]</scope>
    <source>
        <strain evidence="1 4">VMC3</strain>
    </source>
</reference>
<evidence type="ECO:0000313" key="4">
    <source>
        <dbReference type="Proteomes" id="UP000067598"/>
    </source>
</evidence>
<dbReference type="RefSeq" id="WP_060462135.1">
    <property type="nucleotide sequence ID" value="NZ_AP025162.1"/>
</dbReference>
<comment type="caution">
    <text evidence="1">The sequence shown here is derived from an EMBL/GenBank/DDBJ whole genome shotgun (WGS) entry which is preliminary data.</text>
</comment>
<dbReference type="Proteomes" id="UP000067598">
    <property type="component" value="Unassembled WGS sequence"/>
</dbReference>
<reference evidence="3 5" key="2">
    <citation type="submission" date="2020-01" db="EMBL/GenBank/DDBJ databases">
        <title>Vaginal microbiome of pregnant Indian women: Insights into the genome of dominants Lactobacillus species.</title>
        <authorList>
            <person name="Das B."/>
            <person name="Mehta O."/>
            <person name="Ghosh T.S."/>
            <person name="Kothidar A."/>
            <person name="Gowtham M.R."/>
            <person name="Mitra R."/>
            <person name="Kshetrapal P."/>
            <person name="Wadhwa N."/>
            <person name="Thiruvengadam R."/>
            <person name="Nair G.B."/>
            <person name="Bhatnagar S."/>
            <person name="Pore S."/>
        </authorList>
    </citation>
    <scope>NUCLEOTIDE SEQUENCE [LARGE SCALE GENOMIC DNA]</scope>
    <source>
        <strain evidence="3 5">Indica2</strain>
    </source>
</reference>
<evidence type="ECO:0000313" key="5">
    <source>
        <dbReference type="Proteomes" id="UP000460132"/>
    </source>
</evidence>
<proteinExistence type="predicted"/>
<dbReference type="EMBL" id="JAVTXN010000048">
    <property type="protein sequence ID" value="MDT9610155.1"/>
    <property type="molecule type" value="Genomic_DNA"/>
</dbReference>
<name>A0A109DE23_9LACO</name>
<dbReference type="AlphaFoldDB" id="A0A109DE23"/>
<evidence type="ECO:0000313" key="3">
    <source>
        <dbReference type="EMBL" id="MYN54593.1"/>
    </source>
</evidence>
<evidence type="ECO:0000313" key="2">
    <source>
        <dbReference type="EMBL" id="MDT9610155.1"/>
    </source>
</evidence>
<dbReference type="Proteomes" id="UP000460132">
    <property type="component" value="Unassembled WGS sequence"/>
</dbReference>
<protein>
    <submittedName>
        <fullName evidence="2">DUF1819 family protein</fullName>
    </submittedName>
</protein>
<organism evidence="1 4">
    <name type="scientific">Lactobacillus crispatus</name>
    <dbReference type="NCBI Taxonomy" id="47770"/>
    <lineage>
        <taxon>Bacteria</taxon>
        <taxon>Bacillati</taxon>
        <taxon>Bacillota</taxon>
        <taxon>Bacilli</taxon>
        <taxon>Lactobacillales</taxon>
        <taxon>Lactobacillaceae</taxon>
        <taxon>Lactobacillus</taxon>
    </lineage>
</organism>
<dbReference type="InterPro" id="IPR014948">
    <property type="entry name" value="BrxA"/>
</dbReference>
<dbReference type="Pfam" id="PF08849">
    <property type="entry name" value="BrxA"/>
    <property type="match status" value="1"/>
</dbReference>
<evidence type="ECO:0000313" key="1">
    <source>
        <dbReference type="EMBL" id="KWU03675.1"/>
    </source>
</evidence>